<feature type="compositionally biased region" description="Basic residues" evidence="2">
    <location>
        <begin position="31"/>
        <end position="48"/>
    </location>
</feature>
<feature type="compositionally biased region" description="Polar residues" evidence="2">
    <location>
        <begin position="319"/>
        <end position="333"/>
    </location>
</feature>
<dbReference type="EMBL" id="AZGZ01000031">
    <property type="protein sequence ID" value="KZZ87718.1"/>
    <property type="molecule type" value="Genomic_DNA"/>
</dbReference>
<evidence type="ECO:0000313" key="4">
    <source>
        <dbReference type="EMBL" id="KZZ87718.1"/>
    </source>
</evidence>
<dbReference type="PANTHER" id="PTHR47219">
    <property type="entry name" value="RAB GTPASE-ACTIVATING PROTEIN 1-LIKE"/>
    <property type="match status" value="1"/>
</dbReference>
<feature type="compositionally biased region" description="Polar residues" evidence="2">
    <location>
        <begin position="474"/>
        <end position="489"/>
    </location>
</feature>
<feature type="compositionally biased region" description="Polar residues" evidence="2">
    <location>
        <begin position="1088"/>
        <end position="1108"/>
    </location>
</feature>
<dbReference type="FunFam" id="1.10.8.270:FF:000026">
    <property type="entry name" value="TBC (Tre-2/Bub2/Cdc16) domain family"/>
    <property type="match status" value="1"/>
</dbReference>
<accession>A0A167VLU3</accession>
<feature type="region of interest" description="Disordered" evidence="2">
    <location>
        <begin position="290"/>
        <end position="590"/>
    </location>
</feature>
<feature type="compositionally biased region" description="Polar residues" evidence="2">
    <location>
        <begin position="387"/>
        <end position="397"/>
    </location>
</feature>
<proteinExistence type="predicted"/>
<name>A0A167VLU3_9EURO</name>
<feature type="region of interest" description="Disordered" evidence="2">
    <location>
        <begin position="1082"/>
        <end position="1108"/>
    </location>
</feature>
<sequence length="1108" mass="119865">MPTNAPPKSSSAYPRSPPHRSPSRTSGSSRRSQKTRSARPSRVKKRHSTTSTTSDTTTDLTFFDSLPVDGSPERFDGEPALNNALSQALISEGDDRGKTKATLAGLTDAGSANYGRSALFDDSISLRDVPGSLHLATDDHIERMIARTGAVKLIRQFARDLAMRDAEISAFRLRADQRERELKKMLREANVTNQAIEHRLYMLENEVRSEGDQKTGGPGKQSSIDRMVNEAMDTDASAAYFDTVDVSASNETGPNSPSLTARDDKSASDLSKVKSSGSLSRWGDLIWGTRGRQSSRASSTEPDERLRSTLSNKADAPSPKQQPLTSAPPTTIEPTKKTGDDASIQSNNSKRSWTKLFGGSGPTTTTSPSTDKSTTPAATTKPRTASDTTVKKSSVASSPEIPANASPSAIAVMRRMTGGSGVQPLSSSSTKKKELPPPRKTAAKPTVSSNNKRVPPRSTIPTRGTQPAGRKSVSENQSAASNADPSSNGPVEMDAILPLESKPPALNPFHRLQEPGGPLTDRFGFIYDQRRKTRQRQAEVLDQDEEDQLSTLERSTSPKQDSDSLQQPSTASNSSSMPTKTDDQETGVMSGRKWQNYLKTATMPTELLSHTPSPEHVGGDTLSPKSTKQQKKVNRSRHPSVSIDKNISVATTSPTSGQAVTSQAVAQASLNSLSSSNAGKESEPVKLLLERLTDLHDILQEERTVKWNEFLRKVRAERRKDTEAVAGQLPADQRATSTSAATPEAFLADGEVVGIAGLGNKGKVGRAKWQEFRRLVLGGIPVSYRAKIWSECSGASELRVPGLYDELVKGENGASADQAAVAQIETDIHRTLTDNVFFRKGPGVQKLHEVLLAYARRNPNIGYCQGMNMIAGSLLLIMPTAEDAFWVLVSLIENILPPHYYDQGLLASRADQSVLRQYVSEILPSLSSHLDQLGVELEALTFQWFLSVFTDCLSAEALYRVWDVVLCLNPLNSPLQQDSQPQSQSKSTGKDDTANPESEDVLSSTIGGGSTFFFQVAVALLKLNEQQLLTTCSTPAEVYTYINHQMTNHAISIDGLIQASEALRNVIKREDVAARRAAAIKELRDGQTTESPAAVEGTSSPKSQSISS</sequence>
<dbReference type="Pfam" id="PF00566">
    <property type="entry name" value="RabGAP-TBC"/>
    <property type="match status" value="1"/>
</dbReference>
<keyword evidence="1" id="KW-0175">Coiled coil</keyword>
<dbReference type="Gene3D" id="1.10.472.80">
    <property type="entry name" value="Ypt/Rab-GAP domain of gyp1p, domain 3"/>
    <property type="match status" value="1"/>
</dbReference>
<dbReference type="Proteomes" id="UP000242877">
    <property type="component" value="Unassembled WGS sequence"/>
</dbReference>
<feature type="coiled-coil region" evidence="1">
    <location>
        <begin position="168"/>
        <end position="206"/>
    </location>
</feature>
<feature type="compositionally biased region" description="Low complexity" evidence="2">
    <location>
        <begin position="49"/>
        <end position="66"/>
    </location>
</feature>
<gene>
    <name evidence="4" type="ORF">AAP_05422</name>
</gene>
<feature type="compositionally biased region" description="Polar residues" evidence="2">
    <location>
        <begin position="643"/>
        <end position="657"/>
    </location>
</feature>
<protein>
    <submittedName>
        <fullName evidence="4">Small G-protein signaling modulator 3</fullName>
    </submittedName>
</protein>
<dbReference type="InterPro" id="IPR035969">
    <property type="entry name" value="Rab-GAP_TBC_sf"/>
</dbReference>
<evidence type="ECO:0000313" key="5">
    <source>
        <dbReference type="Proteomes" id="UP000242877"/>
    </source>
</evidence>
<dbReference type="SMART" id="SM00164">
    <property type="entry name" value="TBC"/>
    <property type="match status" value="1"/>
</dbReference>
<keyword evidence="5" id="KW-1185">Reference proteome</keyword>
<dbReference type="InterPro" id="IPR000195">
    <property type="entry name" value="Rab-GAP-TBC_dom"/>
</dbReference>
<evidence type="ECO:0000256" key="2">
    <source>
        <dbReference type="SAM" id="MobiDB-lite"/>
    </source>
</evidence>
<dbReference type="VEuPathDB" id="FungiDB:AAP_05422"/>
<dbReference type="OrthoDB" id="294251at2759"/>
<dbReference type="GO" id="GO:0031267">
    <property type="term" value="F:small GTPase binding"/>
    <property type="evidence" value="ECO:0007669"/>
    <property type="project" value="TreeGrafter"/>
</dbReference>
<feature type="compositionally biased region" description="Polar residues" evidence="2">
    <location>
        <begin position="549"/>
        <end position="579"/>
    </location>
</feature>
<dbReference type="SUPFAM" id="SSF47923">
    <property type="entry name" value="Ypt/Rab-GAP domain of gyp1p"/>
    <property type="match status" value="2"/>
</dbReference>
<feature type="domain" description="Rab-GAP TBC" evidence="3">
    <location>
        <begin position="779"/>
        <end position="969"/>
    </location>
</feature>
<dbReference type="GO" id="GO:0005096">
    <property type="term" value="F:GTPase activator activity"/>
    <property type="evidence" value="ECO:0007669"/>
    <property type="project" value="TreeGrafter"/>
</dbReference>
<feature type="compositionally biased region" description="Polar residues" evidence="2">
    <location>
        <begin position="291"/>
        <end position="300"/>
    </location>
</feature>
<feature type="region of interest" description="Disordered" evidence="2">
    <location>
        <begin position="1"/>
        <end position="76"/>
    </location>
</feature>
<dbReference type="Gene3D" id="1.10.8.270">
    <property type="entry name" value="putative rabgap domain of human tbc1 domain family member 14 like domains"/>
    <property type="match status" value="1"/>
</dbReference>
<feature type="region of interest" description="Disordered" evidence="2">
    <location>
        <begin position="975"/>
        <end position="1002"/>
    </location>
</feature>
<dbReference type="PANTHER" id="PTHR47219:SF20">
    <property type="entry name" value="TBC1 DOMAIN FAMILY MEMBER 2B"/>
    <property type="match status" value="1"/>
</dbReference>
<organism evidence="4 5">
    <name type="scientific">Ascosphaera apis ARSEF 7405</name>
    <dbReference type="NCBI Taxonomy" id="392613"/>
    <lineage>
        <taxon>Eukaryota</taxon>
        <taxon>Fungi</taxon>
        <taxon>Dikarya</taxon>
        <taxon>Ascomycota</taxon>
        <taxon>Pezizomycotina</taxon>
        <taxon>Eurotiomycetes</taxon>
        <taxon>Eurotiomycetidae</taxon>
        <taxon>Onygenales</taxon>
        <taxon>Ascosphaeraceae</taxon>
        <taxon>Ascosphaera</taxon>
    </lineage>
</organism>
<feature type="compositionally biased region" description="Polar residues" evidence="2">
    <location>
        <begin position="246"/>
        <end position="259"/>
    </location>
</feature>
<feature type="region of interest" description="Disordered" evidence="2">
    <location>
        <begin position="607"/>
        <end position="660"/>
    </location>
</feature>
<dbReference type="PROSITE" id="PS50086">
    <property type="entry name" value="TBC_RABGAP"/>
    <property type="match status" value="1"/>
</dbReference>
<evidence type="ECO:0000256" key="1">
    <source>
        <dbReference type="SAM" id="Coils"/>
    </source>
</evidence>
<evidence type="ECO:0000259" key="3">
    <source>
        <dbReference type="PROSITE" id="PS50086"/>
    </source>
</evidence>
<dbReference type="InterPro" id="IPR050302">
    <property type="entry name" value="Rab_GAP_TBC_domain"/>
</dbReference>
<comment type="caution">
    <text evidence="4">The sequence shown here is derived from an EMBL/GenBank/DDBJ whole genome shotgun (WGS) entry which is preliminary data.</text>
</comment>
<feature type="compositionally biased region" description="Low complexity" evidence="2">
    <location>
        <begin position="975"/>
        <end position="987"/>
    </location>
</feature>
<reference evidence="4 5" key="1">
    <citation type="journal article" date="2016" name="Genome Biol. Evol.">
        <title>Divergent and convergent evolution of fungal pathogenicity.</title>
        <authorList>
            <person name="Shang Y."/>
            <person name="Xiao G."/>
            <person name="Zheng P."/>
            <person name="Cen K."/>
            <person name="Zhan S."/>
            <person name="Wang C."/>
        </authorList>
    </citation>
    <scope>NUCLEOTIDE SEQUENCE [LARGE SCALE GENOMIC DNA]</scope>
    <source>
        <strain evidence="4 5">ARSEF 7405</strain>
    </source>
</reference>
<dbReference type="AlphaFoldDB" id="A0A167VLU3"/>
<feature type="compositionally biased region" description="Basic residues" evidence="2">
    <location>
        <begin position="628"/>
        <end position="638"/>
    </location>
</feature>
<feature type="region of interest" description="Disordered" evidence="2">
    <location>
        <begin position="245"/>
        <end position="276"/>
    </location>
</feature>
<feature type="compositionally biased region" description="Low complexity" evidence="2">
    <location>
        <begin position="362"/>
        <end position="386"/>
    </location>
</feature>